<dbReference type="AlphaFoldDB" id="A0A8B9SRJ0"/>
<feature type="transmembrane region" description="Helical" evidence="6">
    <location>
        <begin position="151"/>
        <end position="172"/>
    </location>
</feature>
<protein>
    <submittedName>
        <fullName evidence="7">Transmembrane protein 233</fullName>
    </submittedName>
</protein>
<evidence type="ECO:0000256" key="3">
    <source>
        <dbReference type="ARBA" id="ARBA00022692"/>
    </source>
</evidence>
<dbReference type="Proteomes" id="UP000694400">
    <property type="component" value="Chromosome 17"/>
</dbReference>
<sequence>MLPLKLSPHVDFTLQFQKNGGAAKGHVAPGPAVPAAAACPGGRFEEWDSDSSGPLAVPPAIRSRTALPPSTAWFCTDIKRALENSPETNIEDELPDGPPQPRPKNYLLLSILACFCPAYPVNIVAFVFAVMALNSYNQGDIEGSKRLGRNALWVAVASIIIGLVIIGIYCVVHFTTHAI</sequence>
<dbReference type="PANTHER" id="PTHR14948">
    <property type="entry name" value="NG5"/>
    <property type="match status" value="1"/>
</dbReference>
<dbReference type="InterPro" id="IPR051423">
    <property type="entry name" value="CD225/Dispanin"/>
</dbReference>
<dbReference type="Ensembl" id="ENSAPLT00020010840.1">
    <property type="protein sequence ID" value="ENSAPLP00020010074.1"/>
    <property type="gene ID" value="ENSAPLG00020007387.1"/>
</dbReference>
<organism evidence="7 8">
    <name type="scientific">Anas platyrhynchos</name>
    <name type="common">Mallard</name>
    <name type="synonym">Anas boschas</name>
    <dbReference type="NCBI Taxonomy" id="8839"/>
    <lineage>
        <taxon>Eukaryota</taxon>
        <taxon>Metazoa</taxon>
        <taxon>Chordata</taxon>
        <taxon>Craniata</taxon>
        <taxon>Vertebrata</taxon>
        <taxon>Euteleostomi</taxon>
        <taxon>Archelosauria</taxon>
        <taxon>Archosauria</taxon>
        <taxon>Dinosauria</taxon>
        <taxon>Saurischia</taxon>
        <taxon>Theropoda</taxon>
        <taxon>Coelurosauria</taxon>
        <taxon>Aves</taxon>
        <taxon>Neognathae</taxon>
        <taxon>Galloanserae</taxon>
        <taxon>Anseriformes</taxon>
        <taxon>Anatidae</taxon>
        <taxon>Anatinae</taxon>
        <taxon>Anas</taxon>
    </lineage>
</organism>
<dbReference type="GO" id="GO:0016020">
    <property type="term" value="C:membrane"/>
    <property type="evidence" value="ECO:0007669"/>
    <property type="project" value="UniProtKB-SubCell"/>
</dbReference>
<reference evidence="7" key="2">
    <citation type="submission" date="2025-08" db="UniProtKB">
        <authorList>
            <consortium name="Ensembl"/>
        </authorList>
    </citation>
    <scope>IDENTIFICATION</scope>
</reference>
<proteinExistence type="inferred from homology"/>
<evidence type="ECO:0000256" key="5">
    <source>
        <dbReference type="ARBA" id="ARBA00023136"/>
    </source>
</evidence>
<evidence type="ECO:0000313" key="7">
    <source>
        <dbReference type="Ensembl" id="ENSAPLP00020010074.1"/>
    </source>
</evidence>
<dbReference type="Pfam" id="PF04505">
    <property type="entry name" value="CD225"/>
    <property type="match status" value="1"/>
</dbReference>
<evidence type="ECO:0000256" key="6">
    <source>
        <dbReference type="SAM" id="Phobius"/>
    </source>
</evidence>
<keyword evidence="3 6" id="KW-0812">Transmembrane</keyword>
<dbReference type="PANTHER" id="PTHR14948:SF19">
    <property type="entry name" value="TRANSMEMBRANE PROTEIN 233"/>
    <property type="match status" value="1"/>
</dbReference>
<evidence type="ECO:0000256" key="2">
    <source>
        <dbReference type="ARBA" id="ARBA00006843"/>
    </source>
</evidence>
<keyword evidence="5 6" id="KW-0472">Membrane</keyword>
<dbReference type="InterPro" id="IPR007593">
    <property type="entry name" value="CD225/Dispanin_fam"/>
</dbReference>
<accession>A0A8B9SRJ0</accession>
<evidence type="ECO:0000313" key="8">
    <source>
        <dbReference type="Proteomes" id="UP000694400"/>
    </source>
</evidence>
<gene>
    <name evidence="7" type="primary">TMEM233</name>
</gene>
<evidence type="ECO:0000256" key="4">
    <source>
        <dbReference type="ARBA" id="ARBA00022989"/>
    </source>
</evidence>
<reference evidence="7" key="1">
    <citation type="submission" date="2019-08" db="EMBL/GenBank/DDBJ databases">
        <title>Three high-quality genomes provides insights into domestication of ducks.</title>
        <authorList>
            <person name="Hou Z.C."/>
            <person name="Zhu F."/>
            <person name="Yin Z.T."/>
            <person name="Zhang F."/>
        </authorList>
    </citation>
    <scope>NUCLEOTIDE SEQUENCE [LARGE SCALE GENOMIC DNA]</scope>
</reference>
<comment type="similarity">
    <text evidence="2">Belongs to the CD225/Dispanin family.</text>
</comment>
<evidence type="ECO:0000256" key="1">
    <source>
        <dbReference type="ARBA" id="ARBA00004370"/>
    </source>
</evidence>
<keyword evidence="4 6" id="KW-1133">Transmembrane helix</keyword>
<feature type="transmembrane region" description="Helical" evidence="6">
    <location>
        <begin position="106"/>
        <end position="131"/>
    </location>
</feature>
<comment type="subcellular location">
    <subcellularLocation>
        <location evidence="1">Membrane</location>
    </subcellularLocation>
</comment>
<reference evidence="7" key="3">
    <citation type="submission" date="2025-09" db="UniProtKB">
        <authorList>
            <consortium name="Ensembl"/>
        </authorList>
    </citation>
    <scope>IDENTIFICATION</scope>
</reference>
<name>A0A8B9SRJ0_ANAPL</name>